<gene>
    <name evidence="1" type="ORF">SCLCIDRAFT_442813</name>
</gene>
<keyword evidence="2" id="KW-1185">Reference proteome</keyword>
<dbReference type="Proteomes" id="UP000053989">
    <property type="component" value="Unassembled WGS sequence"/>
</dbReference>
<reference evidence="1 2" key="1">
    <citation type="submission" date="2014-04" db="EMBL/GenBank/DDBJ databases">
        <authorList>
            <consortium name="DOE Joint Genome Institute"/>
            <person name="Kuo A."/>
            <person name="Kohler A."/>
            <person name="Nagy L.G."/>
            <person name="Floudas D."/>
            <person name="Copeland A."/>
            <person name="Barry K.W."/>
            <person name="Cichocki N."/>
            <person name="Veneault-Fourrey C."/>
            <person name="LaButti K."/>
            <person name="Lindquist E.A."/>
            <person name="Lipzen A."/>
            <person name="Lundell T."/>
            <person name="Morin E."/>
            <person name="Murat C."/>
            <person name="Sun H."/>
            <person name="Tunlid A."/>
            <person name="Henrissat B."/>
            <person name="Grigoriev I.V."/>
            <person name="Hibbett D.S."/>
            <person name="Martin F."/>
            <person name="Nordberg H.P."/>
            <person name="Cantor M.N."/>
            <person name="Hua S.X."/>
        </authorList>
    </citation>
    <scope>NUCLEOTIDE SEQUENCE [LARGE SCALE GENOMIC DNA]</scope>
    <source>
        <strain evidence="1 2">Foug A</strain>
    </source>
</reference>
<dbReference type="InParanoid" id="A0A0C3EBG0"/>
<accession>A0A0C3EBG0</accession>
<reference evidence="2" key="2">
    <citation type="submission" date="2015-01" db="EMBL/GenBank/DDBJ databases">
        <title>Evolutionary Origins and Diversification of the Mycorrhizal Mutualists.</title>
        <authorList>
            <consortium name="DOE Joint Genome Institute"/>
            <consortium name="Mycorrhizal Genomics Consortium"/>
            <person name="Kohler A."/>
            <person name="Kuo A."/>
            <person name="Nagy L.G."/>
            <person name="Floudas D."/>
            <person name="Copeland A."/>
            <person name="Barry K.W."/>
            <person name="Cichocki N."/>
            <person name="Veneault-Fourrey C."/>
            <person name="LaButti K."/>
            <person name="Lindquist E.A."/>
            <person name="Lipzen A."/>
            <person name="Lundell T."/>
            <person name="Morin E."/>
            <person name="Murat C."/>
            <person name="Riley R."/>
            <person name="Ohm R."/>
            <person name="Sun H."/>
            <person name="Tunlid A."/>
            <person name="Henrissat B."/>
            <person name="Grigoriev I.V."/>
            <person name="Hibbett D.S."/>
            <person name="Martin F."/>
        </authorList>
    </citation>
    <scope>NUCLEOTIDE SEQUENCE [LARGE SCALE GENOMIC DNA]</scope>
    <source>
        <strain evidence="2">Foug A</strain>
    </source>
</reference>
<proteinExistence type="predicted"/>
<dbReference type="AlphaFoldDB" id="A0A0C3EBG0"/>
<organism evidence="1 2">
    <name type="scientific">Scleroderma citrinum Foug A</name>
    <dbReference type="NCBI Taxonomy" id="1036808"/>
    <lineage>
        <taxon>Eukaryota</taxon>
        <taxon>Fungi</taxon>
        <taxon>Dikarya</taxon>
        <taxon>Basidiomycota</taxon>
        <taxon>Agaricomycotina</taxon>
        <taxon>Agaricomycetes</taxon>
        <taxon>Agaricomycetidae</taxon>
        <taxon>Boletales</taxon>
        <taxon>Sclerodermatineae</taxon>
        <taxon>Sclerodermataceae</taxon>
        <taxon>Scleroderma</taxon>
    </lineage>
</organism>
<evidence type="ECO:0000313" key="2">
    <source>
        <dbReference type="Proteomes" id="UP000053989"/>
    </source>
</evidence>
<sequence>MARPLTLEPTIARITLNPNHDVPSLSKLVDPSSQKTQYVDAYPPQCTLVPNAAVTMDPSAFRGNNSPSEIFPGKRGL</sequence>
<evidence type="ECO:0000313" key="1">
    <source>
        <dbReference type="EMBL" id="KIM65654.1"/>
    </source>
</evidence>
<dbReference type="HOGENOM" id="CLU_2639522_0_0_1"/>
<protein>
    <submittedName>
        <fullName evidence="1">Uncharacterized protein</fullName>
    </submittedName>
</protein>
<name>A0A0C3EBG0_9AGAM</name>
<dbReference type="EMBL" id="KN822021">
    <property type="protein sequence ID" value="KIM65654.1"/>
    <property type="molecule type" value="Genomic_DNA"/>
</dbReference>